<organism evidence="7 8">
    <name type="scientific">Paenirhodobacter hankyongi</name>
    <dbReference type="NCBI Taxonomy" id="2294033"/>
    <lineage>
        <taxon>Bacteria</taxon>
        <taxon>Pseudomonadati</taxon>
        <taxon>Pseudomonadota</taxon>
        <taxon>Alphaproteobacteria</taxon>
        <taxon>Rhodobacterales</taxon>
        <taxon>Rhodobacter group</taxon>
        <taxon>Paenirhodobacter</taxon>
    </lineage>
</organism>
<dbReference type="RefSeq" id="WP_121531634.1">
    <property type="nucleotide sequence ID" value="NZ_RCHI01000004.1"/>
</dbReference>
<evidence type="ECO:0000256" key="1">
    <source>
        <dbReference type="ARBA" id="ARBA00004947"/>
    </source>
</evidence>
<evidence type="ECO:0000256" key="2">
    <source>
        <dbReference type="ARBA" id="ARBA00007637"/>
    </source>
</evidence>
<feature type="domain" description="NAD-dependent epimerase/dehydratase" evidence="6">
    <location>
        <begin position="3"/>
        <end position="233"/>
    </location>
</feature>
<dbReference type="PANTHER" id="PTHR43725">
    <property type="entry name" value="UDP-GLUCOSE 4-EPIMERASE"/>
    <property type="match status" value="1"/>
</dbReference>
<gene>
    <name evidence="7" type="ORF">DYS74_05235</name>
</gene>
<evidence type="ECO:0000313" key="7">
    <source>
        <dbReference type="EMBL" id="RLL71284.1"/>
    </source>
</evidence>
<dbReference type="InterPro" id="IPR001509">
    <property type="entry name" value="Epimerase_deHydtase"/>
</dbReference>
<protein>
    <recommendedName>
        <fullName evidence="3">UDP-glucose 4-epimerase</fullName>
    </recommendedName>
    <alternativeName>
        <fullName evidence="5">Galactowaldenase</fullName>
    </alternativeName>
    <alternativeName>
        <fullName evidence="4">UDP-galactose 4-epimerase</fullName>
    </alternativeName>
</protein>
<dbReference type="EMBL" id="RCHI01000004">
    <property type="protein sequence ID" value="RLL71284.1"/>
    <property type="molecule type" value="Genomic_DNA"/>
</dbReference>
<evidence type="ECO:0000256" key="3">
    <source>
        <dbReference type="ARBA" id="ARBA00018569"/>
    </source>
</evidence>
<dbReference type="PANTHER" id="PTHR43725:SF53">
    <property type="entry name" value="UDP-ARABINOSE 4-EPIMERASE 1"/>
    <property type="match status" value="1"/>
</dbReference>
<keyword evidence="8" id="KW-1185">Reference proteome</keyword>
<dbReference type="CDD" id="cd05264">
    <property type="entry name" value="UDP_G4E_5_SDR_e"/>
    <property type="match status" value="1"/>
</dbReference>
<comment type="similarity">
    <text evidence="2">Belongs to the NAD(P)-dependent epimerase/dehydratase family.</text>
</comment>
<evidence type="ECO:0000259" key="6">
    <source>
        <dbReference type="Pfam" id="PF01370"/>
    </source>
</evidence>
<dbReference type="Gene3D" id="3.40.50.720">
    <property type="entry name" value="NAD(P)-binding Rossmann-like Domain"/>
    <property type="match status" value="1"/>
</dbReference>
<evidence type="ECO:0000313" key="8">
    <source>
        <dbReference type="Proteomes" id="UP000279673"/>
    </source>
</evidence>
<reference evidence="7 8" key="1">
    <citation type="submission" date="2018-10" db="EMBL/GenBank/DDBJ databases">
        <title>Rhodobacter sp . BO-81.</title>
        <authorList>
            <person name="Im W.T."/>
        </authorList>
    </citation>
    <scope>NUCLEOTIDE SEQUENCE [LARGE SCALE GENOMIC DNA]</scope>
    <source>
        <strain evidence="7 8">BO-81</strain>
    </source>
</reference>
<dbReference type="InterPro" id="IPR036291">
    <property type="entry name" value="NAD(P)-bd_dom_sf"/>
</dbReference>
<dbReference type="Pfam" id="PF01370">
    <property type="entry name" value="Epimerase"/>
    <property type="match status" value="1"/>
</dbReference>
<comment type="pathway">
    <text evidence="1">Carbohydrate metabolism; galactose metabolism.</text>
</comment>
<sequence>MKVLLIGGCGFIGSHVADRLLADGLQVRVYDRRPELFRTPLPGVEYVMGDLADTAQIYEAMSGVDAIIHLVSTTVPSTSNLDPEADITGNLVATVRLLEMMRAAGVRKMIYLSSGGTVYGIPRTDPVAETHPLQPISSYGIVKVAIENYLHMEHHLHGLQHVVLRASNPYGPRQGHTGIQGIIGTHLWRIAKGEQVEVWGDGSIVRDFIHVRDLADLCLAALNSDASGCYNAGYGEGASVNDVVRGIDRTVQATGGAPVVPIYKPGRSFDVPRVVLDITRARTDLGWSPKITLDEGIAESWDWVREQIGNHTH</sequence>
<name>A0A421BSK9_9RHOB</name>
<proteinExistence type="inferred from homology"/>
<evidence type="ECO:0000256" key="5">
    <source>
        <dbReference type="ARBA" id="ARBA00033067"/>
    </source>
</evidence>
<comment type="caution">
    <text evidence="7">The sequence shown here is derived from an EMBL/GenBank/DDBJ whole genome shotgun (WGS) entry which is preliminary data.</text>
</comment>
<dbReference type="SUPFAM" id="SSF51735">
    <property type="entry name" value="NAD(P)-binding Rossmann-fold domains"/>
    <property type="match status" value="1"/>
</dbReference>
<dbReference type="Proteomes" id="UP000279673">
    <property type="component" value="Unassembled WGS sequence"/>
</dbReference>
<accession>A0A421BSK9</accession>
<evidence type="ECO:0000256" key="4">
    <source>
        <dbReference type="ARBA" id="ARBA00031367"/>
    </source>
</evidence>
<dbReference type="AlphaFoldDB" id="A0A421BSK9"/>